<protein>
    <submittedName>
        <fullName evidence="4">Drug/metabolite transporter (DMT)-like permease</fullName>
    </submittedName>
</protein>
<accession>A0A2S6HZ10</accession>
<comment type="similarity">
    <text evidence="1">Belongs to the EamA transporter family.</text>
</comment>
<dbReference type="Proteomes" id="UP000237749">
    <property type="component" value="Unassembled WGS sequence"/>
</dbReference>
<evidence type="ECO:0000256" key="2">
    <source>
        <dbReference type="SAM" id="Phobius"/>
    </source>
</evidence>
<keyword evidence="2" id="KW-0812">Transmembrane</keyword>
<keyword evidence="2" id="KW-0472">Membrane</keyword>
<evidence type="ECO:0000256" key="1">
    <source>
        <dbReference type="ARBA" id="ARBA00007362"/>
    </source>
</evidence>
<evidence type="ECO:0000259" key="3">
    <source>
        <dbReference type="Pfam" id="PF00892"/>
    </source>
</evidence>
<feature type="domain" description="EamA" evidence="3">
    <location>
        <begin position="156"/>
        <end position="299"/>
    </location>
</feature>
<feature type="transmembrane region" description="Helical" evidence="2">
    <location>
        <begin position="282"/>
        <end position="299"/>
    </location>
</feature>
<dbReference type="AlphaFoldDB" id="A0A2S6HZ10"/>
<feature type="transmembrane region" description="Helical" evidence="2">
    <location>
        <begin position="98"/>
        <end position="117"/>
    </location>
</feature>
<feature type="transmembrane region" description="Helical" evidence="2">
    <location>
        <begin position="66"/>
        <end position="86"/>
    </location>
</feature>
<feature type="transmembrane region" description="Helical" evidence="2">
    <location>
        <begin position="124"/>
        <end position="142"/>
    </location>
</feature>
<feature type="transmembrane region" description="Helical" evidence="2">
    <location>
        <begin position="258"/>
        <end position="276"/>
    </location>
</feature>
<gene>
    <name evidence="4" type="ORF">BXY41_101445</name>
</gene>
<dbReference type="OrthoDB" id="9811486at2"/>
<keyword evidence="5" id="KW-1185">Reference proteome</keyword>
<dbReference type="PANTHER" id="PTHR22911:SF79">
    <property type="entry name" value="MOBA-LIKE NTP TRANSFERASE DOMAIN-CONTAINING PROTEIN"/>
    <property type="match status" value="1"/>
</dbReference>
<dbReference type="Pfam" id="PF00892">
    <property type="entry name" value="EamA"/>
    <property type="match status" value="2"/>
</dbReference>
<comment type="caution">
    <text evidence="4">The sequence shown here is derived from an EMBL/GenBank/DDBJ whole genome shotgun (WGS) entry which is preliminary data.</text>
</comment>
<keyword evidence="2" id="KW-1133">Transmembrane helix</keyword>
<name>A0A2S6HZ10_9FIRM</name>
<dbReference type="GO" id="GO:0016020">
    <property type="term" value="C:membrane"/>
    <property type="evidence" value="ECO:0007669"/>
    <property type="project" value="InterPro"/>
</dbReference>
<dbReference type="InterPro" id="IPR000620">
    <property type="entry name" value="EamA_dom"/>
</dbReference>
<evidence type="ECO:0000313" key="4">
    <source>
        <dbReference type="EMBL" id="PPK83382.1"/>
    </source>
</evidence>
<feature type="transmembrane region" description="Helical" evidence="2">
    <location>
        <begin position="227"/>
        <end position="246"/>
    </location>
</feature>
<feature type="transmembrane region" description="Helical" evidence="2">
    <location>
        <begin position="193"/>
        <end position="212"/>
    </location>
</feature>
<dbReference type="Gene3D" id="1.10.3730.20">
    <property type="match status" value="1"/>
</dbReference>
<dbReference type="PANTHER" id="PTHR22911">
    <property type="entry name" value="ACYL-MALONYL CONDENSING ENZYME-RELATED"/>
    <property type="match status" value="1"/>
</dbReference>
<proteinExistence type="inferred from homology"/>
<dbReference type="InterPro" id="IPR037185">
    <property type="entry name" value="EmrE-like"/>
</dbReference>
<feature type="domain" description="EamA" evidence="3">
    <location>
        <begin position="6"/>
        <end position="139"/>
    </location>
</feature>
<feature type="transmembrane region" description="Helical" evidence="2">
    <location>
        <begin position="34"/>
        <end position="54"/>
    </location>
</feature>
<feature type="transmembrane region" description="Helical" evidence="2">
    <location>
        <begin position="154"/>
        <end position="173"/>
    </location>
</feature>
<dbReference type="RefSeq" id="WP_104434108.1">
    <property type="nucleotide sequence ID" value="NZ_PTJA01000001.1"/>
</dbReference>
<dbReference type="SUPFAM" id="SSF103481">
    <property type="entry name" value="Multidrug resistance efflux transporter EmrE"/>
    <property type="match status" value="2"/>
</dbReference>
<organism evidence="4 5">
    <name type="scientific">Lacrimispora xylanisolvens</name>
    <dbReference type="NCBI Taxonomy" id="384636"/>
    <lineage>
        <taxon>Bacteria</taxon>
        <taxon>Bacillati</taxon>
        <taxon>Bacillota</taxon>
        <taxon>Clostridia</taxon>
        <taxon>Lachnospirales</taxon>
        <taxon>Lachnospiraceae</taxon>
        <taxon>Lacrimispora</taxon>
    </lineage>
</organism>
<sequence>MKNISGKIYLMLGFSLAGTSVVTGSVLTESLNGRVITPISLGIMLICLFPFYGVRSIRTAARLKKRDLAVFTLQAGFGIVLFRLFLLTGVGLTSTVEAGILTGTTPAITSILAFLVLKETCHSWTVSGIASSVLGIILIQNSPQNLAVFSISHAAGNLLVLCAAASESTFNIISRKYREEGNDTELRLVPPMIQMYLVSLIAFLLSLIPGFYKMPVALLSDIGWKEWLALGWYGLVVTALAFIFFFEGVRRTDAYTTAAFSGMIPLTSMLLSLFFLKEPIGLNQWAGGGFIILSMLLIGRQSQKRRQL</sequence>
<evidence type="ECO:0000313" key="5">
    <source>
        <dbReference type="Proteomes" id="UP000237749"/>
    </source>
</evidence>
<dbReference type="EMBL" id="PTJA01000001">
    <property type="protein sequence ID" value="PPK83382.1"/>
    <property type="molecule type" value="Genomic_DNA"/>
</dbReference>
<reference evidence="4 5" key="1">
    <citation type="submission" date="2018-02" db="EMBL/GenBank/DDBJ databases">
        <title>Genomic Encyclopedia of Archaeal and Bacterial Type Strains, Phase II (KMG-II): from individual species to whole genera.</title>
        <authorList>
            <person name="Goeker M."/>
        </authorList>
    </citation>
    <scope>NUCLEOTIDE SEQUENCE [LARGE SCALE GENOMIC DNA]</scope>
    <source>
        <strain evidence="4 5">DSM 3808</strain>
    </source>
</reference>